<reference evidence="2 3" key="1">
    <citation type="journal article" date="2014" name="Am. J. Bot.">
        <title>Genome assembly and annotation for red clover (Trifolium pratense; Fabaceae).</title>
        <authorList>
            <person name="Istvanek J."/>
            <person name="Jaros M."/>
            <person name="Krenek A."/>
            <person name="Repkova J."/>
        </authorList>
    </citation>
    <scope>NUCLEOTIDE SEQUENCE [LARGE SCALE GENOMIC DNA]</scope>
    <source>
        <strain evidence="3">cv. Tatra</strain>
        <tissue evidence="2">Young leaves</tissue>
    </source>
</reference>
<evidence type="ECO:0000259" key="1">
    <source>
        <dbReference type="Pfam" id="PF07727"/>
    </source>
</evidence>
<name>A0A2K3LL13_TRIPR</name>
<dbReference type="ExpressionAtlas" id="A0A2K3LL13">
    <property type="expression patterns" value="baseline"/>
</dbReference>
<sequence length="138" mass="15497">MLGSVAGKVAGIGDGGGDSGGRWPLRQLDVKYAFLHGDLLEEVYTNPPPGFTPKGVKKYGFKQAMADHTLFYKRVGTDITLLIVYDDDMIVTGSNLHEIGELRDYLAMEFEMKDLGDLKYFLGIEVTRFVNRWIHPLR</sequence>
<dbReference type="InterPro" id="IPR013103">
    <property type="entry name" value="RVT_2"/>
</dbReference>
<dbReference type="SUPFAM" id="SSF56672">
    <property type="entry name" value="DNA/RNA polymerases"/>
    <property type="match status" value="1"/>
</dbReference>
<dbReference type="InterPro" id="IPR043502">
    <property type="entry name" value="DNA/RNA_pol_sf"/>
</dbReference>
<accession>A0A2K3LL13</accession>
<dbReference type="Proteomes" id="UP000236291">
    <property type="component" value="Unassembled WGS sequence"/>
</dbReference>
<dbReference type="EMBL" id="ASHM01035564">
    <property type="protein sequence ID" value="PNX79231.1"/>
    <property type="molecule type" value="Genomic_DNA"/>
</dbReference>
<proteinExistence type="predicted"/>
<organism evidence="2 3">
    <name type="scientific">Trifolium pratense</name>
    <name type="common">Red clover</name>
    <dbReference type="NCBI Taxonomy" id="57577"/>
    <lineage>
        <taxon>Eukaryota</taxon>
        <taxon>Viridiplantae</taxon>
        <taxon>Streptophyta</taxon>
        <taxon>Embryophyta</taxon>
        <taxon>Tracheophyta</taxon>
        <taxon>Spermatophyta</taxon>
        <taxon>Magnoliopsida</taxon>
        <taxon>eudicotyledons</taxon>
        <taxon>Gunneridae</taxon>
        <taxon>Pentapetalae</taxon>
        <taxon>rosids</taxon>
        <taxon>fabids</taxon>
        <taxon>Fabales</taxon>
        <taxon>Fabaceae</taxon>
        <taxon>Papilionoideae</taxon>
        <taxon>50 kb inversion clade</taxon>
        <taxon>NPAAA clade</taxon>
        <taxon>Hologalegina</taxon>
        <taxon>IRL clade</taxon>
        <taxon>Trifolieae</taxon>
        <taxon>Trifolium</taxon>
    </lineage>
</organism>
<dbReference type="Pfam" id="PF07727">
    <property type="entry name" value="RVT_2"/>
    <property type="match status" value="1"/>
</dbReference>
<gene>
    <name evidence="2" type="ORF">L195_g035215</name>
</gene>
<evidence type="ECO:0000313" key="3">
    <source>
        <dbReference type="Proteomes" id="UP000236291"/>
    </source>
</evidence>
<comment type="caution">
    <text evidence="2">The sequence shown here is derived from an EMBL/GenBank/DDBJ whole genome shotgun (WGS) entry which is preliminary data.</text>
</comment>
<reference evidence="2 3" key="2">
    <citation type="journal article" date="2017" name="Front. Plant Sci.">
        <title>Gene Classification and Mining of Molecular Markers Useful in Red Clover (Trifolium pratense) Breeding.</title>
        <authorList>
            <person name="Istvanek J."/>
            <person name="Dluhosova J."/>
            <person name="Dluhos P."/>
            <person name="Patkova L."/>
            <person name="Nedelnik J."/>
            <person name="Repkova J."/>
        </authorList>
    </citation>
    <scope>NUCLEOTIDE SEQUENCE [LARGE SCALE GENOMIC DNA]</scope>
    <source>
        <strain evidence="3">cv. Tatra</strain>
        <tissue evidence="2">Young leaves</tissue>
    </source>
</reference>
<dbReference type="STRING" id="57577.A0A2K3LL13"/>
<feature type="domain" description="Reverse transcriptase Ty1/copia-type" evidence="1">
    <location>
        <begin position="56"/>
        <end position="129"/>
    </location>
</feature>
<dbReference type="AlphaFoldDB" id="A0A2K3LL13"/>
<evidence type="ECO:0000313" key="2">
    <source>
        <dbReference type="EMBL" id="PNX79231.1"/>
    </source>
</evidence>
<protein>
    <submittedName>
        <fullName evidence="2">Pentatricopeptide repeat-containing protein mitochondrial-like</fullName>
    </submittedName>
</protein>